<name>A0ACC0FVY8_9ERIC</name>
<comment type="caution">
    <text evidence="1">The sequence shown here is derived from an EMBL/GenBank/DDBJ whole genome shotgun (WGS) entry which is preliminary data.</text>
</comment>
<evidence type="ECO:0000313" key="1">
    <source>
        <dbReference type="EMBL" id="KAI7992230.1"/>
    </source>
</evidence>
<dbReference type="Proteomes" id="UP001060215">
    <property type="component" value="Chromosome 13"/>
</dbReference>
<keyword evidence="1" id="KW-0418">Kinase</keyword>
<reference evidence="1 2" key="1">
    <citation type="journal article" date="2022" name="Plant J.">
        <title>Chromosome-level genome of Camellia lanceoleosa provides a valuable resource for understanding genome evolution and self-incompatibility.</title>
        <authorList>
            <person name="Gong W."/>
            <person name="Xiao S."/>
            <person name="Wang L."/>
            <person name="Liao Z."/>
            <person name="Chang Y."/>
            <person name="Mo W."/>
            <person name="Hu G."/>
            <person name="Li W."/>
            <person name="Zhao G."/>
            <person name="Zhu H."/>
            <person name="Hu X."/>
            <person name="Ji K."/>
            <person name="Xiang X."/>
            <person name="Song Q."/>
            <person name="Yuan D."/>
            <person name="Jin S."/>
            <person name="Zhang L."/>
        </authorList>
    </citation>
    <scope>NUCLEOTIDE SEQUENCE [LARGE SCALE GENOMIC DNA]</scope>
    <source>
        <strain evidence="1">SQ_2022a</strain>
    </source>
</reference>
<protein>
    <submittedName>
        <fullName evidence="1">Mitogen-activated protein kinase kinase 6</fullName>
    </submittedName>
</protein>
<organism evidence="1 2">
    <name type="scientific">Camellia lanceoleosa</name>
    <dbReference type="NCBI Taxonomy" id="1840588"/>
    <lineage>
        <taxon>Eukaryota</taxon>
        <taxon>Viridiplantae</taxon>
        <taxon>Streptophyta</taxon>
        <taxon>Embryophyta</taxon>
        <taxon>Tracheophyta</taxon>
        <taxon>Spermatophyta</taxon>
        <taxon>Magnoliopsida</taxon>
        <taxon>eudicotyledons</taxon>
        <taxon>Gunneridae</taxon>
        <taxon>Pentapetalae</taxon>
        <taxon>asterids</taxon>
        <taxon>Ericales</taxon>
        <taxon>Theaceae</taxon>
        <taxon>Camellia</taxon>
    </lineage>
</organism>
<sequence length="167" mass="19099">MLTNSMGQRDTFVGTYNYMSPERISGRTYDYKSDIWSLGMVILECAIGRFPYIQSKEQQAWPSFYELLETIVGSPLPSTPPDQFSPEFCSFVSACVQKDPRDRLSALDLLSHPFIKKFEDKDIDLGILLAEATKAQFSCDYSDHLALVRAYEGSKEVERDVARYEYC</sequence>
<proteinExistence type="predicted"/>
<evidence type="ECO:0000313" key="2">
    <source>
        <dbReference type="Proteomes" id="UP001060215"/>
    </source>
</evidence>
<gene>
    <name evidence="1" type="ORF">LOK49_LG12G03049</name>
</gene>
<keyword evidence="2" id="KW-1185">Reference proteome</keyword>
<keyword evidence="1" id="KW-0808">Transferase</keyword>
<accession>A0ACC0FVY8</accession>
<dbReference type="EMBL" id="CM045770">
    <property type="protein sequence ID" value="KAI7992230.1"/>
    <property type="molecule type" value="Genomic_DNA"/>
</dbReference>